<name>A0ABM6PV65_9FLAO</name>
<dbReference type="EMBL" id="CP019336">
    <property type="protein sequence ID" value="AUC20605.1"/>
    <property type="molecule type" value="Genomic_DNA"/>
</dbReference>
<sequence length="336" mass="38613">MKDKELLNILEKSFIKESDINDDDFKKKISEYYLETKKNTDIYYNENLIIKIAKKSSKNFGINQIYCINKGIIKKTSNKIITGKEANSMWITLNNSDIVNKKKYNKSKKEKFIETSEIRNEVLELKKMVESLNDSVKQIKKENLLVKELLYSNASSYNDSKTTQIIPIDIYLDTNEPQEIFEVYDSVLKFTQSIGFDDSIEFEAIKGSWYKRILAKSKKKLSSDEVKNRLSEAEYGIEVNTILKPQSEIDKNQSEALSNIITSLKDIPNAAIRIGALIVVKLTDEEGSVSLQTRTLSIKELHLLNKKPELLQMPKQILQALAKEIKNDEPPTISRN</sequence>
<keyword evidence="2" id="KW-1185">Reference proteome</keyword>
<evidence type="ECO:0000313" key="1">
    <source>
        <dbReference type="EMBL" id="AUC20605.1"/>
    </source>
</evidence>
<proteinExistence type="predicted"/>
<accession>A0ABM6PV65</accession>
<reference evidence="1 2" key="1">
    <citation type="submission" date="2017-02" db="EMBL/GenBank/DDBJ databases">
        <title>Trade-off between light-utilization and light-protection in marine flavobacteria.</title>
        <authorList>
            <person name="Kumagai Y."/>
            <person name="Yoshizawa S."/>
            <person name="Kogure K."/>
            <person name="Iwasaki W."/>
        </authorList>
    </citation>
    <scope>NUCLEOTIDE SEQUENCE [LARGE SCALE GENOMIC DNA]</scope>
    <source>
        <strain evidence="1 2">KCTC 23670</strain>
    </source>
</reference>
<protein>
    <submittedName>
        <fullName evidence="1">Uncharacterized protein</fullName>
    </submittedName>
</protein>
<evidence type="ECO:0000313" key="2">
    <source>
        <dbReference type="Proteomes" id="UP000232721"/>
    </source>
</evidence>
<dbReference type="RefSeq" id="WP_208889903.1">
    <property type="nucleotide sequence ID" value="NZ_CP019336.1"/>
</dbReference>
<gene>
    <name evidence="1" type="ORF">BTO15_00075</name>
</gene>
<organism evidence="1 2">
    <name type="scientific">Polaribacter sejongensis</name>
    <dbReference type="NCBI Taxonomy" id="985043"/>
    <lineage>
        <taxon>Bacteria</taxon>
        <taxon>Pseudomonadati</taxon>
        <taxon>Bacteroidota</taxon>
        <taxon>Flavobacteriia</taxon>
        <taxon>Flavobacteriales</taxon>
        <taxon>Flavobacteriaceae</taxon>
    </lineage>
</organism>
<dbReference type="Proteomes" id="UP000232721">
    <property type="component" value="Chromosome"/>
</dbReference>